<dbReference type="GO" id="GO:0005634">
    <property type="term" value="C:nucleus"/>
    <property type="evidence" value="ECO:0007669"/>
    <property type="project" value="UniProtKB-SubCell"/>
</dbReference>
<evidence type="ECO:0000256" key="3">
    <source>
        <dbReference type="SAM" id="MobiDB-lite"/>
    </source>
</evidence>
<protein>
    <submittedName>
        <fullName evidence="5">Uncharacterized protein LOC111011853</fullName>
    </submittedName>
</protein>
<keyword evidence="4" id="KW-1185">Reference proteome</keyword>
<evidence type="ECO:0000313" key="5">
    <source>
        <dbReference type="RefSeq" id="XP_022141467.1"/>
    </source>
</evidence>
<feature type="compositionally biased region" description="Pro residues" evidence="3">
    <location>
        <begin position="217"/>
        <end position="226"/>
    </location>
</feature>
<feature type="region of interest" description="Disordered" evidence="3">
    <location>
        <begin position="198"/>
        <end position="241"/>
    </location>
</feature>
<keyword evidence="2" id="KW-0539">Nucleus</keyword>
<gene>
    <name evidence="5" type="primary">LOC111011853</name>
</gene>
<dbReference type="PANTHER" id="PTHR33172:SF37">
    <property type="entry name" value="PROTEIN OXIDATIVE STRESS 3 LIKE 1"/>
    <property type="match status" value="1"/>
</dbReference>
<comment type="subcellular location">
    <subcellularLocation>
        <location evidence="1">Nucleus</location>
    </subcellularLocation>
</comment>
<feature type="compositionally biased region" description="Low complexity" evidence="3">
    <location>
        <begin position="198"/>
        <end position="216"/>
    </location>
</feature>
<feature type="region of interest" description="Disordered" evidence="3">
    <location>
        <begin position="36"/>
        <end position="101"/>
    </location>
</feature>
<dbReference type="KEGG" id="mcha:111011853"/>
<dbReference type="RefSeq" id="XP_022141467.1">
    <property type="nucleotide sequence ID" value="XM_022285775.1"/>
</dbReference>
<feature type="compositionally biased region" description="Low complexity" evidence="3">
    <location>
        <begin position="60"/>
        <end position="80"/>
    </location>
</feature>
<reference evidence="5" key="1">
    <citation type="submission" date="2025-08" db="UniProtKB">
        <authorList>
            <consortium name="RefSeq"/>
        </authorList>
    </citation>
    <scope>IDENTIFICATION</scope>
</reference>
<name>A0A6J1CJX4_MOMCH</name>
<accession>A0A6J1CJX4</accession>
<dbReference type="InterPro" id="IPR051992">
    <property type="entry name" value="OxStress_Response_Reg"/>
</dbReference>
<feature type="compositionally biased region" description="Basic and acidic residues" evidence="3">
    <location>
        <begin position="1"/>
        <end position="16"/>
    </location>
</feature>
<feature type="region of interest" description="Disordered" evidence="3">
    <location>
        <begin position="1"/>
        <end position="24"/>
    </location>
</feature>
<dbReference type="GeneID" id="111011853"/>
<dbReference type="OrthoDB" id="691484at2759"/>
<dbReference type="AlphaFoldDB" id="A0A6J1CJX4"/>
<proteinExistence type="predicted"/>
<evidence type="ECO:0000313" key="4">
    <source>
        <dbReference type="Proteomes" id="UP000504603"/>
    </source>
</evidence>
<dbReference type="PANTHER" id="PTHR33172">
    <property type="entry name" value="OS08G0516900 PROTEIN"/>
    <property type="match status" value="1"/>
</dbReference>
<evidence type="ECO:0000256" key="2">
    <source>
        <dbReference type="ARBA" id="ARBA00023242"/>
    </source>
</evidence>
<evidence type="ECO:0000256" key="1">
    <source>
        <dbReference type="ARBA" id="ARBA00004123"/>
    </source>
</evidence>
<dbReference type="GO" id="GO:0006950">
    <property type="term" value="P:response to stress"/>
    <property type="evidence" value="ECO:0007669"/>
    <property type="project" value="UniProtKB-ARBA"/>
</dbReference>
<dbReference type="Proteomes" id="UP000504603">
    <property type="component" value="Unplaced"/>
</dbReference>
<organism evidence="4 5">
    <name type="scientific">Momordica charantia</name>
    <name type="common">Bitter gourd</name>
    <name type="synonym">Balsam pear</name>
    <dbReference type="NCBI Taxonomy" id="3673"/>
    <lineage>
        <taxon>Eukaryota</taxon>
        <taxon>Viridiplantae</taxon>
        <taxon>Streptophyta</taxon>
        <taxon>Embryophyta</taxon>
        <taxon>Tracheophyta</taxon>
        <taxon>Spermatophyta</taxon>
        <taxon>Magnoliopsida</taxon>
        <taxon>eudicotyledons</taxon>
        <taxon>Gunneridae</taxon>
        <taxon>Pentapetalae</taxon>
        <taxon>rosids</taxon>
        <taxon>fabids</taxon>
        <taxon>Cucurbitales</taxon>
        <taxon>Cucurbitaceae</taxon>
        <taxon>Momordiceae</taxon>
        <taxon>Momordica</taxon>
    </lineage>
</organism>
<sequence length="272" mass="29062">MSVSLDRVRRVQDERAGFSPEDLGCGSVFERLRAADLDRGGVVDAPEGSAKEAGESNTCSSASTSSSSSIGRNSDQSGRSSDGEDSGENDEVQSSYKGPLDMMDSLEEVLPVRKSISKFYSGKSKSFTSLADASSVSCIKDIAKPENAYSKKRRNLLAHNLVWEKNRSFCFPLKNNGGGISKRPISSSRSSLALAVAMSSSESNSSEDSNSSSYSSSPPPRPPLPPQSRASNSNLASMVPPQRSFSTWRSYSLADLQECTTSANKANLTNLN</sequence>